<dbReference type="Proteomes" id="UP000481327">
    <property type="component" value="Unassembled WGS sequence"/>
</dbReference>
<feature type="transmembrane region" description="Helical" evidence="1">
    <location>
        <begin position="6"/>
        <end position="28"/>
    </location>
</feature>
<feature type="transmembrane region" description="Helical" evidence="1">
    <location>
        <begin position="74"/>
        <end position="94"/>
    </location>
</feature>
<keyword evidence="3" id="KW-1185">Reference proteome</keyword>
<evidence type="ECO:0000313" key="2">
    <source>
        <dbReference type="EMBL" id="MQT17570.1"/>
    </source>
</evidence>
<keyword evidence="1" id="KW-1133">Transmembrane helix</keyword>
<evidence type="ECO:0000256" key="1">
    <source>
        <dbReference type="SAM" id="Phobius"/>
    </source>
</evidence>
<keyword evidence="1" id="KW-0472">Membrane</keyword>
<proteinExistence type="predicted"/>
<accession>A0A7C9GQG1</accession>
<feature type="transmembrane region" description="Helical" evidence="1">
    <location>
        <begin position="40"/>
        <end position="62"/>
    </location>
</feature>
<dbReference type="RefSeq" id="WP_152578019.1">
    <property type="nucleotide sequence ID" value="NZ_JAATJI010000002.1"/>
</dbReference>
<sequence length="126" mass="12911">MDKGWAMPTWPALVVFGATVAIGLYMGLQYLRGVRNNRMLVGVHVLIGVAGLEVFALLLRGAPDGTHLAESRMGPASALLLAAALFTGFLVPLIAAPKPAATGPALAVHAVAGTIGFGALLLWVLG</sequence>
<feature type="transmembrane region" description="Helical" evidence="1">
    <location>
        <begin position="106"/>
        <end position="125"/>
    </location>
</feature>
<dbReference type="EMBL" id="WIOL01000003">
    <property type="protein sequence ID" value="MQT17570.1"/>
    <property type="molecule type" value="Genomic_DNA"/>
</dbReference>
<reference evidence="2 3" key="1">
    <citation type="submission" date="2019-09" db="EMBL/GenBank/DDBJ databases">
        <title>Polymorphobacter sp. isolated from a lake in China.</title>
        <authorList>
            <person name="Liu Z."/>
        </authorList>
    </citation>
    <scope>NUCLEOTIDE SEQUENCE [LARGE SCALE GENOMIC DNA]</scope>
    <source>
        <strain evidence="2 3">D40P</strain>
    </source>
</reference>
<protein>
    <submittedName>
        <fullName evidence="2">Uncharacterized protein</fullName>
    </submittedName>
</protein>
<organism evidence="2 3">
    <name type="scientific">Sandarakinorhabdus fusca</name>
    <dbReference type="NCBI Taxonomy" id="1439888"/>
    <lineage>
        <taxon>Bacteria</taxon>
        <taxon>Pseudomonadati</taxon>
        <taxon>Pseudomonadota</taxon>
        <taxon>Alphaproteobacteria</taxon>
        <taxon>Sphingomonadales</taxon>
        <taxon>Sphingosinicellaceae</taxon>
        <taxon>Sandarakinorhabdus</taxon>
    </lineage>
</organism>
<keyword evidence="1" id="KW-0812">Transmembrane</keyword>
<dbReference type="AlphaFoldDB" id="A0A7C9GQG1"/>
<comment type="caution">
    <text evidence="2">The sequence shown here is derived from an EMBL/GenBank/DDBJ whole genome shotgun (WGS) entry which is preliminary data.</text>
</comment>
<evidence type="ECO:0000313" key="3">
    <source>
        <dbReference type="Proteomes" id="UP000481327"/>
    </source>
</evidence>
<gene>
    <name evidence="2" type="ORF">F3168_09880</name>
</gene>
<name>A0A7C9GQG1_9SPHN</name>